<evidence type="ECO:0000256" key="1">
    <source>
        <dbReference type="ARBA" id="ARBA00022737"/>
    </source>
</evidence>
<feature type="domain" description="Nephrocystin 3-like N-terminal" evidence="5">
    <location>
        <begin position="83"/>
        <end position="260"/>
    </location>
</feature>
<dbReference type="Pfam" id="PF12796">
    <property type="entry name" value="Ank_2"/>
    <property type="match status" value="1"/>
</dbReference>
<dbReference type="InterPro" id="IPR031353">
    <property type="entry name" value="NACHT_sigma"/>
</dbReference>
<accession>A0A0N0DCP0</accession>
<dbReference type="SUPFAM" id="SSF52540">
    <property type="entry name" value="P-loop containing nucleoside triphosphate hydrolases"/>
    <property type="match status" value="1"/>
</dbReference>
<feature type="compositionally biased region" description="Basic and acidic residues" evidence="3">
    <location>
        <begin position="1"/>
        <end position="15"/>
    </location>
</feature>
<feature type="repeat" description="ANK" evidence="2">
    <location>
        <begin position="679"/>
        <end position="703"/>
    </location>
</feature>
<dbReference type="Gene3D" id="1.25.40.20">
    <property type="entry name" value="Ankyrin repeat-containing domain"/>
    <property type="match status" value="2"/>
</dbReference>
<dbReference type="SMART" id="SM00248">
    <property type="entry name" value="ANK"/>
    <property type="match status" value="3"/>
</dbReference>
<feature type="region of interest" description="Disordered" evidence="3">
    <location>
        <begin position="1"/>
        <end position="24"/>
    </location>
</feature>
<organism evidence="6 7">
    <name type="scientific">Fusarium langsethiae</name>
    <dbReference type="NCBI Taxonomy" id="179993"/>
    <lineage>
        <taxon>Eukaryota</taxon>
        <taxon>Fungi</taxon>
        <taxon>Dikarya</taxon>
        <taxon>Ascomycota</taxon>
        <taxon>Pezizomycotina</taxon>
        <taxon>Sordariomycetes</taxon>
        <taxon>Hypocreomycetidae</taxon>
        <taxon>Hypocreales</taxon>
        <taxon>Nectriaceae</taxon>
        <taxon>Fusarium</taxon>
    </lineage>
</organism>
<dbReference type="Pfam" id="PF17106">
    <property type="entry name" value="NACHT_sigma"/>
    <property type="match status" value="1"/>
</dbReference>
<evidence type="ECO:0000256" key="3">
    <source>
        <dbReference type="SAM" id="MobiDB-lite"/>
    </source>
</evidence>
<dbReference type="Pfam" id="PF00023">
    <property type="entry name" value="Ank"/>
    <property type="match status" value="1"/>
</dbReference>
<dbReference type="PANTHER" id="PTHR10039">
    <property type="entry name" value="AMELOGENIN"/>
    <property type="match status" value="1"/>
</dbReference>
<dbReference type="PROSITE" id="PS50297">
    <property type="entry name" value="ANK_REP_REGION"/>
    <property type="match status" value="2"/>
</dbReference>
<reference evidence="6 7" key="1">
    <citation type="submission" date="2015-04" db="EMBL/GenBank/DDBJ databases">
        <title>The draft genome sequence of Fusarium langsethiae, a T-2/HT-2 mycotoxin producer.</title>
        <authorList>
            <person name="Lysoe E."/>
            <person name="Divon H.H."/>
            <person name="Terzi V."/>
            <person name="Orru L."/>
            <person name="Lamontanara A."/>
            <person name="Kolseth A.-K."/>
            <person name="Frandsen R.J."/>
            <person name="Nielsen K."/>
            <person name="Thrane U."/>
        </authorList>
    </citation>
    <scope>NUCLEOTIDE SEQUENCE [LARGE SCALE GENOMIC DNA]</scope>
    <source>
        <strain evidence="6 7">Fl201059</strain>
    </source>
</reference>
<dbReference type="Pfam" id="PF24883">
    <property type="entry name" value="NPHP3_N"/>
    <property type="match status" value="1"/>
</dbReference>
<comment type="caution">
    <text evidence="6">The sequence shown here is derived from an EMBL/GenBank/DDBJ whole genome shotgun (WGS) entry which is preliminary data.</text>
</comment>
<evidence type="ECO:0000259" key="4">
    <source>
        <dbReference type="Pfam" id="PF17106"/>
    </source>
</evidence>
<dbReference type="Gene3D" id="3.40.50.300">
    <property type="entry name" value="P-loop containing nucleotide triphosphate hydrolases"/>
    <property type="match status" value="1"/>
</dbReference>
<dbReference type="SUPFAM" id="SSF48403">
    <property type="entry name" value="Ankyrin repeat"/>
    <property type="match status" value="1"/>
</dbReference>
<keyword evidence="1" id="KW-0677">Repeat</keyword>
<feature type="domain" description="NACHT-NTPase sigma" evidence="4">
    <location>
        <begin position="8"/>
        <end position="47"/>
    </location>
</feature>
<feature type="repeat" description="ANK" evidence="2">
    <location>
        <begin position="605"/>
        <end position="638"/>
    </location>
</feature>
<evidence type="ECO:0000313" key="6">
    <source>
        <dbReference type="EMBL" id="KPA38507.1"/>
    </source>
</evidence>
<dbReference type="Proteomes" id="UP000037904">
    <property type="component" value="Unassembled WGS sequence"/>
</dbReference>
<evidence type="ECO:0000313" key="7">
    <source>
        <dbReference type="Proteomes" id="UP000037904"/>
    </source>
</evidence>
<dbReference type="AlphaFoldDB" id="A0A0N0DCP0"/>
<proteinExistence type="predicted"/>
<keyword evidence="7" id="KW-1185">Reference proteome</keyword>
<dbReference type="EMBL" id="JXCE01000272">
    <property type="protein sequence ID" value="KPA38507.1"/>
    <property type="molecule type" value="Genomic_DNA"/>
</dbReference>
<name>A0A0N0DCP0_FUSLA</name>
<sequence>MAERSWDSTFQRDGDGSQFNAIGGGTQNNNIGGYQFPRAVFHGNVNFVKGSGSEHSQQQLCLQSLSFPEMESRSKDVDTATPGTCKWLLGHGKYKSWEQNNRGLLWIKGKPGSGKSTLLRHALNRIQADKGRDNAVVLSFFFHGRGVKLQRTPLGLFRSLLHQLLSRVPDALLKLIATFEERCKNMGEAGEKWQWHLNELRDFFRSSLPKVLETRPIWLFVDALDECGEKNAVDLVEEFKTLLEGLSGTGSDARICFTCRHYPIGNLNYGLDICLEDENGQDISTYVQVRLEPSIPATIQKMITDRASGVFMWARLVLDRVLALERKKLGWKKIKDEIDKIPPDLDDLYRELIQRMDDKETSLKLIRWICFATRPLSPGELRWAMILDAKIVDDNHPHQRQSLQRYQDADDYTGDDDYKRRIQTLSCGLADVVTSSDTQVVQFIHQSVKDYFIDKGISTLGQSSKPEAPKADMEGHAHYQLSGTCIRYLAMEEIGQSISRERDYMTSEFPFLHYAATSWVAHTKQSETRNVPQDDILDYFGWPSEELVKRWVRIYQKLDRFSDECPPEGTNMIHLVSRYHLMEPLRVILRRANQAGTDIDVRDGSGRTPLSWAAEEGHEDVARLLLGTDKADVDAKDNGRGWALLTWAARNLRNAFAKLTIVKWLLATGQVDVDAKDNNGRTPLSWAARHGHEAIVKLLLATGKVDVDAKDTEYGRTPLSWAAENGHEAIV</sequence>
<dbReference type="PANTHER" id="PTHR10039:SF5">
    <property type="entry name" value="NACHT DOMAIN-CONTAINING PROTEIN"/>
    <property type="match status" value="1"/>
</dbReference>
<keyword evidence="2" id="KW-0040">ANK repeat</keyword>
<dbReference type="PROSITE" id="PS50088">
    <property type="entry name" value="ANK_REPEAT"/>
    <property type="match status" value="2"/>
</dbReference>
<evidence type="ECO:0000256" key="2">
    <source>
        <dbReference type="PROSITE-ProRule" id="PRU00023"/>
    </source>
</evidence>
<protein>
    <submittedName>
        <fullName evidence="6">Nacht and ankyrin containing protein</fullName>
    </submittedName>
</protein>
<gene>
    <name evidence="6" type="ORF">FLAG1_08667</name>
</gene>
<dbReference type="InterPro" id="IPR056884">
    <property type="entry name" value="NPHP3-like_N"/>
</dbReference>
<evidence type="ECO:0000259" key="5">
    <source>
        <dbReference type="Pfam" id="PF24883"/>
    </source>
</evidence>
<feature type="non-terminal residue" evidence="6">
    <location>
        <position position="731"/>
    </location>
</feature>
<dbReference type="InterPro" id="IPR002110">
    <property type="entry name" value="Ankyrin_rpt"/>
</dbReference>
<dbReference type="InterPro" id="IPR036770">
    <property type="entry name" value="Ankyrin_rpt-contain_sf"/>
</dbReference>
<dbReference type="InterPro" id="IPR027417">
    <property type="entry name" value="P-loop_NTPase"/>
</dbReference>